<protein>
    <submittedName>
        <fullName evidence="2">Uncharacterized protein</fullName>
    </submittedName>
</protein>
<evidence type="ECO:0000313" key="3">
    <source>
        <dbReference type="Proteomes" id="UP001054945"/>
    </source>
</evidence>
<reference evidence="2 3" key="1">
    <citation type="submission" date="2021-06" db="EMBL/GenBank/DDBJ databases">
        <title>Caerostris extrusa draft genome.</title>
        <authorList>
            <person name="Kono N."/>
            <person name="Arakawa K."/>
        </authorList>
    </citation>
    <scope>NUCLEOTIDE SEQUENCE [LARGE SCALE GENOMIC DNA]</scope>
</reference>
<sequence length="70" mass="8236">MSIIFQSGKKFKADPSKHEHENALRRERRVKKCQQTSNGPSPSSKRRRLDNKSSASMYYDDLLRRSNLLR</sequence>
<dbReference type="AlphaFoldDB" id="A0AAV4N2G2"/>
<feature type="region of interest" description="Disordered" evidence="1">
    <location>
        <begin position="1"/>
        <end position="58"/>
    </location>
</feature>
<feature type="compositionally biased region" description="Polar residues" evidence="1">
    <location>
        <begin position="33"/>
        <end position="43"/>
    </location>
</feature>
<keyword evidence="3" id="KW-1185">Reference proteome</keyword>
<feature type="compositionally biased region" description="Basic and acidic residues" evidence="1">
    <location>
        <begin position="11"/>
        <end position="25"/>
    </location>
</feature>
<name>A0AAV4N2G2_CAEEX</name>
<comment type="caution">
    <text evidence="2">The sequence shown here is derived from an EMBL/GenBank/DDBJ whole genome shotgun (WGS) entry which is preliminary data.</text>
</comment>
<organism evidence="2 3">
    <name type="scientific">Caerostris extrusa</name>
    <name type="common">Bark spider</name>
    <name type="synonym">Caerostris bankana</name>
    <dbReference type="NCBI Taxonomy" id="172846"/>
    <lineage>
        <taxon>Eukaryota</taxon>
        <taxon>Metazoa</taxon>
        <taxon>Ecdysozoa</taxon>
        <taxon>Arthropoda</taxon>
        <taxon>Chelicerata</taxon>
        <taxon>Arachnida</taxon>
        <taxon>Araneae</taxon>
        <taxon>Araneomorphae</taxon>
        <taxon>Entelegynae</taxon>
        <taxon>Araneoidea</taxon>
        <taxon>Araneidae</taxon>
        <taxon>Caerostris</taxon>
    </lineage>
</organism>
<dbReference type="EMBL" id="BPLR01020449">
    <property type="protein sequence ID" value="GIX78924.1"/>
    <property type="molecule type" value="Genomic_DNA"/>
</dbReference>
<proteinExistence type="predicted"/>
<gene>
    <name evidence="2" type="ORF">CEXT_520441</name>
</gene>
<dbReference type="Proteomes" id="UP001054945">
    <property type="component" value="Unassembled WGS sequence"/>
</dbReference>
<accession>A0AAV4N2G2</accession>
<evidence type="ECO:0000313" key="2">
    <source>
        <dbReference type="EMBL" id="GIX78924.1"/>
    </source>
</evidence>
<evidence type="ECO:0000256" key="1">
    <source>
        <dbReference type="SAM" id="MobiDB-lite"/>
    </source>
</evidence>